<feature type="signal peptide" evidence="2">
    <location>
        <begin position="1"/>
        <end position="26"/>
    </location>
</feature>
<keyword evidence="2" id="KW-0732">Signal</keyword>
<sequence>MTSSRHPLASLFLAGALLLPAGGAIAQTAPGPDQPGSMQAPPDTRPADQPMANGARTKPSGGCLKYGAAGAVGGHFAHHHAVLGAVGGCAVGAYVKHRSKKRIAAGQQP</sequence>
<name>A0A5R9JDB5_9PROT</name>
<accession>A0A5R9JDB5</accession>
<evidence type="ECO:0000313" key="4">
    <source>
        <dbReference type="Proteomes" id="UP000305654"/>
    </source>
</evidence>
<dbReference type="Proteomes" id="UP000305654">
    <property type="component" value="Unassembled WGS sequence"/>
</dbReference>
<evidence type="ECO:0008006" key="5">
    <source>
        <dbReference type="Google" id="ProtNLM"/>
    </source>
</evidence>
<evidence type="ECO:0000256" key="2">
    <source>
        <dbReference type="SAM" id="SignalP"/>
    </source>
</evidence>
<feature type="region of interest" description="Disordered" evidence="1">
    <location>
        <begin position="24"/>
        <end position="59"/>
    </location>
</feature>
<gene>
    <name evidence="3" type="ORF">FE263_08305</name>
</gene>
<dbReference type="RefSeq" id="WP_138325466.1">
    <property type="nucleotide sequence ID" value="NZ_VCDI01000002.1"/>
</dbReference>
<comment type="caution">
    <text evidence="3">The sequence shown here is derived from an EMBL/GenBank/DDBJ whole genome shotgun (WGS) entry which is preliminary data.</text>
</comment>
<reference evidence="3 4" key="1">
    <citation type="submission" date="2019-05" db="EMBL/GenBank/DDBJ databases">
        <authorList>
            <person name="Pankratov T."/>
            <person name="Grouzdev D."/>
        </authorList>
    </citation>
    <scope>NUCLEOTIDE SEQUENCE [LARGE SCALE GENOMIC DNA]</scope>
    <source>
        <strain evidence="3 4">KEBCLARHB70R</strain>
    </source>
</reference>
<proteinExistence type="predicted"/>
<evidence type="ECO:0000256" key="1">
    <source>
        <dbReference type="SAM" id="MobiDB-lite"/>
    </source>
</evidence>
<organism evidence="3 4">
    <name type="scientific">Lichenicoccus roseus</name>
    <dbReference type="NCBI Taxonomy" id="2683649"/>
    <lineage>
        <taxon>Bacteria</taxon>
        <taxon>Pseudomonadati</taxon>
        <taxon>Pseudomonadota</taxon>
        <taxon>Alphaproteobacteria</taxon>
        <taxon>Acetobacterales</taxon>
        <taxon>Acetobacteraceae</taxon>
        <taxon>Lichenicoccus</taxon>
    </lineage>
</organism>
<dbReference type="AlphaFoldDB" id="A0A5R9JDB5"/>
<evidence type="ECO:0000313" key="3">
    <source>
        <dbReference type="EMBL" id="TLU73386.1"/>
    </source>
</evidence>
<keyword evidence="4" id="KW-1185">Reference proteome</keyword>
<protein>
    <recommendedName>
        <fullName evidence="5">Glycine zipper 2TM domain-containing protein</fullName>
    </recommendedName>
</protein>
<feature type="chain" id="PRO_5024283473" description="Glycine zipper 2TM domain-containing protein" evidence="2">
    <location>
        <begin position="27"/>
        <end position="109"/>
    </location>
</feature>
<dbReference type="EMBL" id="VCDI01000002">
    <property type="protein sequence ID" value="TLU73386.1"/>
    <property type="molecule type" value="Genomic_DNA"/>
</dbReference>